<comment type="similarity">
    <text evidence="2">Belongs to the binding-protein-dependent transport system permease family. FecCD subfamily.</text>
</comment>
<dbReference type="InterPro" id="IPR000522">
    <property type="entry name" value="ABC_transptr_permease_BtuC"/>
</dbReference>
<feature type="transmembrane region" description="Helical" evidence="8">
    <location>
        <begin position="31"/>
        <end position="51"/>
    </location>
</feature>
<gene>
    <name evidence="9" type="ORF">CFY86_05995</name>
</gene>
<evidence type="ECO:0000256" key="6">
    <source>
        <dbReference type="ARBA" id="ARBA00022989"/>
    </source>
</evidence>
<dbReference type="GO" id="GO:0005886">
    <property type="term" value="C:plasma membrane"/>
    <property type="evidence" value="ECO:0007669"/>
    <property type="project" value="UniProtKB-SubCell"/>
</dbReference>
<keyword evidence="5 8" id="KW-0812">Transmembrane</keyword>
<feature type="transmembrane region" description="Helical" evidence="8">
    <location>
        <begin position="86"/>
        <end position="104"/>
    </location>
</feature>
<evidence type="ECO:0000256" key="5">
    <source>
        <dbReference type="ARBA" id="ARBA00022692"/>
    </source>
</evidence>
<evidence type="ECO:0000313" key="10">
    <source>
        <dbReference type="Proteomes" id="UP000229713"/>
    </source>
</evidence>
<dbReference type="Pfam" id="PF01032">
    <property type="entry name" value="FecCD"/>
    <property type="match status" value="1"/>
</dbReference>
<dbReference type="Gene3D" id="1.10.3470.10">
    <property type="entry name" value="ABC transporter involved in vitamin B12 uptake, BtuC"/>
    <property type="match status" value="1"/>
</dbReference>
<evidence type="ECO:0000256" key="7">
    <source>
        <dbReference type="ARBA" id="ARBA00023136"/>
    </source>
</evidence>
<keyword evidence="3" id="KW-0813">Transport</keyword>
<evidence type="ECO:0000313" key="9">
    <source>
        <dbReference type="EMBL" id="PIK90315.1"/>
    </source>
</evidence>
<protein>
    <submittedName>
        <fullName evidence="9">Iron ABC transporter permease</fullName>
    </submittedName>
</protein>
<feature type="transmembrane region" description="Helical" evidence="8">
    <location>
        <begin position="271"/>
        <end position="295"/>
    </location>
</feature>
<dbReference type="Proteomes" id="UP000229713">
    <property type="component" value="Unassembled WGS sequence"/>
</dbReference>
<dbReference type="PANTHER" id="PTHR30472">
    <property type="entry name" value="FERRIC ENTEROBACTIN TRANSPORT SYSTEM PERMEASE PROTEIN"/>
    <property type="match status" value="1"/>
</dbReference>
<feature type="transmembrane region" description="Helical" evidence="8">
    <location>
        <begin position="144"/>
        <end position="164"/>
    </location>
</feature>
<comment type="caution">
    <text evidence="9">The sequence shown here is derived from an EMBL/GenBank/DDBJ whole genome shotgun (WGS) entry which is preliminary data.</text>
</comment>
<feature type="transmembrane region" description="Helical" evidence="8">
    <location>
        <begin position="333"/>
        <end position="354"/>
    </location>
</feature>
<proteinExistence type="inferred from homology"/>
<evidence type="ECO:0000256" key="1">
    <source>
        <dbReference type="ARBA" id="ARBA00004651"/>
    </source>
</evidence>
<evidence type="ECO:0000256" key="3">
    <source>
        <dbReference type="ARBA" id="ARBA00022448"/>
    </source>
</evidence>
<keyword evidence="7 8" id="KW-0472">Membrane</keyword>
<dbReference type="GO" id="GO:0022857">
    <property type="term" value="F:transmembrane transporter activity"/>
    <property type="evidence" value="ECO:0007669"/>
    <property type="project" value="InterPro"/>
</dbReference>
<dbReference type="PANTHER" id="PTHR30472:SF25">
    <property type="entry name" value="ABC TRANSPORTER PERMEASE PROTEIN MJ0876-RELATED"/>
    <property type="match status" value="1"/>
</dbReference>
<keyword evidence="4" id="KW-1003">Cell membrane</keyword>
<dbReference type="FunFam" id="1.10.3470.10:FF:000001">
    <property type="entry name" value="Vitamin B12 ABC transporter permease BtuC"/>
    <property type="match status" value="1"/>
</dbReference>
<feature type="transmembrane region" description="Helical" evidence="8">
    <location>
        <begin position="116"/>
        <end position="138"/>
    </location>
</feature>
<feature type="transmembrane region" description="Helical" evidence="8">
    <location>
        <begin position="176"/>
        <end position="198"/>
    </location>
</feature>
<dbReference type="InterPro" id="IPR037294">
    <property type="entry name" value="ABC_BtuC-like"/>
</dbReference>
<dbReference type="SUPFAM" id="SSF81345">
    <property type="entry name" value="ABC transporter involved in vitamin B12 uptake, BtuC"/>
    <property type="match status" value="1"/>
</dbReference>
<evidence type="ECO:0000256" key="8">
    <source>
        <dbReference type="SAM" id="Phobius"/>
    </source>
</evidence>
<name>A0A855FCG3_RAOOR</name>
<comment type="subcellular location">
    <subcellularLocation>
        <location evidence="1">Cell membrane</location>
        <topology evidence="1">Multi-pass membrane protein</topology>
    </subcellularLocation>
</comment>
<dbReference type="EMBL" id="NKYI01000011">
    <property type="protein sequence ID" value="PIK90315.1"/>
    <property type="molecule type" value="Genomic_DNA"/>
</dbReference>
<evidence type="ECO:0000256" key="2">
    <source>
        <dbReference type="ARBA" id="ARBA00007935"/>
    </source>
</evidence>
<feature type="transmembrane region" description="Helical" evidence="8">
    <location>
        <begin position="307"/>
        <end position="326"/>
    </location>
</feature>
<feature type="transmembrane region" description="Helical" evidence="8">
    <location>
        <begin position="218"/>
        <end position="238"/>
    </location>
</feature>
<sequence length="360" mass="38356">MSSTTESGIRIRNTGTDGVMAHYRQILRRRIALMLLLLLLIVASLLLDFVLGPSGMSLHTLWQTLTNPGSAAAGTRVIVWDIRMPYALMAVVVGLALGLAGAEMQTILNNPLASPFTLGVSSAAAFGAALAIVLGIGLPGIPNQWFTSANAFLFALLAALLLDGITRWTQVATSGVILFGIALVFTFNALVSMLQFVANEDTLQGLVFWTMGSIDRASWQKVGILFAVLAVVMPLSMLNAWKLTALRLGEDRAMSFGINVRRLRLTTLLRISILSALSVAFVGPIGFIGLVAPHIARLVFGEDHRFYLPASAFIGALVLSLASVASKNLLPGAIIPVGIVTSLVGVPFFLSIILRHRGNV</sequence>
<keyword evidence="6 8" id="KW-1133">Transmembrane helix</keyword>
<reference evidence="9 10" key="1">
    <citation type="submission" date="2017-07" db="EMBL/GenBank/DDBJ databases">
        <title>Raoultella ornithinolytica strain HH3 draft genome.</title>
        <authorList>
            <person name="Duceppe M.-O."/>
            <person name="Huang H."/>
            <person name="Phipps-Todd B."/>
        </authorList>
    </citation>
    <scope>NUCLEOTIDE SEQUENCE [LARGE SCALE GENOMIC DNA]</scope>
    <source>
        <strain evidence="9 10">HH3</strain>
    </source>
</reference>
<dbReference type="GO" id="GO:0033214">
    <property type="term" value="P:siderophore-iron import into cell"/>
    <property type="evidence" value="ECO:0007669"/>
    <property type="project" value="TreeGrafter"/>
</dbReference>
<dbReference type="AlphaFoldDB" id="A0A855FCG3"/>
<dbReference type="CDD" id="cd06550">
    <property type="entry name" value="TM_ABC_iron-siderophores_like"/>
    <property type="match status" value="1"/>
</dbReference>
<evidence type="ECO:0000256" key="4">
    <source>
        <dbReference type="ARBA" id="ARBA00022475"/>
    </source>
</evidence>
<accession>A0A855FCG3</accession>
<organism evidence="9 10">
    <name type="scientific">Raoultella ornithinolytica</name>
    <name type="common">Klebsiella ornithinolytica</name>
    <dbReference type="NCBI Taxonomy" id="54291"/>
    <lineage>
        <taxon>Bacteria</taxon>
        <taxon>Pseudomonadati</taxon>
        <taxon>Pseudomonadota</taxon>
        <taxon>Gammaproteobacteria</taxon>
        <taxon>Enterobacterales</taxon>
        <taxon>Enterobacteriaceae</taxon>
        <taxon>Klebsiella/Raoultella group</taxon>
        <taxon>Raoultella</taxon>
    </lineage>
</organism>